<keyword evidence="2" id="KW-1185">Reference proteome</keyword>
<proteinExistence type="predicted"/>
<evidence type="ECO:0000313" key="2">
    <source>
        <dbReference type="Proteomes" id="UP001179181"/>
    </source>
</evidence>
<protein>
    <submittedName>
        <fullName evidence="1">Uncharacterized protein</fullName>
    </submittedName>
</protein>
<name>A0ABX0UF84_9BACT</name>
<dbReference type="EMBL" id="JAASQJ010000001">
    <property type="protein sequence ID" value="NIJ51664.1"/>
    <property type="molecule type" value="Genomic_DNA"/>
</dbReference>
<dbReference type="RefSeq" id="WP_167267453.1">
    <property type="nucleotide sequence ID" value="NZ_JAASQJ010000001.1"/>
</dbReference>
<dbReference type="Proteomes" id="UP001179181">
    <property type="component" value="Unassembled WGS sequence"/>
</dbReference>
<organism evidence="1 2">
    <name type="scientific">Dyadobacter arcticus</name>
    <dbReference type="NCBI Taxonomy" id="1078754"/>
    <lineage>
        <taxon>Bacteria</taxon>
        <taxon>Pseudomonadati</taxon>
        <taxon>Bacteroidota</taxon>
        <taxon>Cytophagia</taxon>
        <taxon>Cytophagales</taxon>
        <taxon>Spirosomataceae</taxon>
        <taxon>Dyadobacter</taxon>
    </lineage>
</organism>
<reference evidence="1 2" key="1">
    <citation type="submission" date="2020-03" db="EMBL/GenBank/DDBJ databases">
        <title>Genomic Encyclopedia of Type Strains, Phase IV (KMG-IV): sequencing the most valuable type-strain genomes for metagenomic binning, comparative biology and taxonomic classification.</title>
        <authorList>
            <person name="Goeker M."/>
        </authorList>
    </citation>
    <scope>NUCLEOTIDE SEQUENCE [LARGE SCALE GENOMIC DNA]</scope>
    <source>
        <strain evidence="1 2">DSM 102865</strain>
    </source>
</reference>
<sequence>MQSCNWSPNCDQLRVSYANKNWIFPSTIGEAEEKHGLAFKQPAYYYTTDSTNLEVVVCFHNKSGDYDDDRQQKETLYPRDVHTYLFQFKAGQNTYDSLKLDLEKKYQKRFVLTKGLKTWNIFIEEKNRPFEQNLLIVNECLAFGISNGKSERFGKVVNVHMMYGLSLGDIGVQAGGW</sequence>
<gene>
    <name evidence="1" type="ORF">FHS68_000820</name>
</gene>
<evidence type="ECO:0000313" key="1">
    <source>
        <dbReference type="EMBL" id="NIJ51664.1"/>
    </source>
</evidence>
<accession>A0ABX0UF84</accession>
<comment type="caution">
    <text evidence="1">The sequence shown here is derived from an EMBL/GenBank/DDBJ whole genome shotgun (WGS) entry which is preliminary data.</text>
</comment>